<keyword evidence="1" id="KW-0175">Coiled coil</keyword>
<keyword evidence="3" id="KW-1185">Reference proteome</keyword>
<evidence type="ECO:0000313" key="2">
    <source>
        <dbReference type="EMBL" id="AFZ81626.1"/>
    </source>
</evidence>
<protein>
    <submittedName>
        <fullName evidence="2">Uncharacterized protein</fullName>
    </submittedName>
</protein>
<feature type="coiled-coil region" evidence="1">
    <location>
        <begin position="107"/>
        <end position="141"/>
    </location>
</feature>
<dbReference type="VEuPathDB" id="PiroplasmaDB:BEWA_010430"/>
<proteinExistence type="predicted"/>
<dbReference type="GeneID" id="15805857"/>
<dbReference type="KEGG" id="beq:BEWA_010430"/>
<organism evidence="2 3">
    <name type="scientific">Theileria equi strain WA</name>
    <dbReference type="NCBI Taxonomy" id="1537102"/>
    <lineage>
        <taxon>Eukaryota</taxon>
        <taxon>Sar</taxon>
        <taxon>Alveolata</taxon>
        <taxon>Apicomplexa</taxon>
        <taxon>Aconoidasida</taxon>
        <taxon>Piroplasmida</taxon>
        <taxon>Theileriidae</taxon>
        <taxon>Theileria</taxon>
    </lineage>
</organism>
<dbReference type="EMBL" id="CP001670">
    <property type="protein sequence ID" value="AFZ81626.1"/>
    <property type="molecule type" value="Genomic_DNA"/>
</dbReference>
<sequence>MKAALNSRNSSIKCHQSTVNNILLALDDSDRITFKKTQILLFLSGEINDLNGRIEYVKSGYKNDTTMLKNNIEHKYHDIANIKRMENTLHDELIKILNKLELKKVEFLSLEERAINIEKTAKRLTAELSDLERSVEFYHAKSISLDSSIVETKKRHKFAHLELLKSESNLISLKDIQEAMYTNERSLNSRIVLTHEGIKTLIEQINNGKLKLDALNKLDDRYLHVHNSLKSEIESVKNKESYFIEKTSSTLLLLSSIREFNEQQSELSRELETINNNVCELNKKIAEIMEESTETKRLHAILENRKSEYRDEMDKKCRELEAAKFATDSLREELIKVKEFFKKSQHRYKKWDERLIRAEEYNRIALVRVLNQIHQRICQDKDDIYNGKLNVLIEKIENELSIDRAGMIKAKQEEKEFTIVNESLGFESKLENIKSEHKSLLHEKYSEVTALEKEMEALGIMI</sequence>
<evidence type="ECO:0000256" key="1">
    <source>
        <dbReference type="SAM" id="Coils"/>
    </source>
</evidence>
<feature type="coiled-coil region" evidence="1">
    <location>
        <begin position="257"/>
        <end position="319"/>
    </location>
</feature>
<accession>L0B325</accession>
<evidence type="ECO:0000313" key="3">
    <source>
        <dbReference type="Proteomes" id="UP000031512"/>
    </source>
</evidence>
<dbReference type="RefSeq" id="XP_004831292.1">
    <property type="nucleotide sequence ID" value="XM_004831235.1"/>
</dbReference>
<gene>
    <name evidence="2" type="ORF">BEWA_010430</name>
</gene>
<name>L0B325_THEEQ</name>
<dbReference type="Proteomes" id="UP000031512">
    <property type="component" value="Chromosome 3"/>
</dbReference>
<reference evidence="2 3" key="1">
    <citation type="journal article" date="2012" name="BMC Genomics">
        <title>Comparative genomic analysis and phylogenetic position of Theileria equi.</title>
        <authorList>
            <person name="Kappmeyer L.S."/>
            <person name="Thiagarajan M."/>
            <person name="Herndon D.R."/>
            <person name="Ramsay J.D."/>
            <person name="Caler E."/>
            <person name="Djikeng A."/>
            <person name="Gillespie J.J."/>
            <person name="Lau A.O."/>
            <person name="Roalson E.H."/>
            <person name="Silva J.C."/>
            <person name="Silva M.G."/>
            <person name="Suarez C.E."/>
            <person name="Ueti M.W."/>
            <person name="Nene V.M."/>
            <person name="Mealey R.H."/>
            <person name="Knowles D.P."/>
            <person name="Brayton K.A."/>
        </authorList>
    </citation>
    <scope>NUCLEOTIDE SEQUENCE [LARGE SCALE GENOMIC DNA]</scope>
    <source>
        <strain evidence="2 3">WA</strain>
    </source>
</reference>
<dbReference type="AlphaFoldDB" id="L0B325"/>